<dbReference type="PANTHER" id="PTHR30255:SF2">
    <property type="entry name" value="SINGLE-STRANDED-DNA-SPECIFIC EXONUCLEASE RECJ"/>
    <property type="match status" value="1"/>
</dbReference>
<feature type="domain" description="RecJ OB" evidence="8">
    <location>
        <begin position="467"/>
        <end position="571"/>
    </location>
</feature>
<dbReference type="Proteomes" id="UP000317648">
    <property type="component" value="Chromosome"/>
</dbReference>
<dbReference type="GO" id="GO:0006310">
    <property type="term" value="P:DNA recombination"/>
    <property type="evidence" value="ECO:0007669"/>
    <property type="project" value="InterPro"/>
</dbReference>
<dbReference type="KEGG" id="lcre:Pla8534_57210"/>
<dbReference type="SUPFAM" id="SSF64182">
    <property type="entry name" value="DHH phosphoesterases"/>
    <property type="match status" value="1"/>
</dbReference>
<dbReference type="Pfam" id="PF01368">
    <property type="entry name" value="DHH"/>
    <property type="match status" value="1"/>
</dbReference>
<dbReference type="InterPro" id="IPR004610">
    <property type="entry name" value="RecJ"/>
</dbReference>
<keyword evidence="3" id="KW-0540">Nuclease</keyword>
<evidence type="ECO:0000313" key="10">
    <source>
        <dbReference type="Proteomes" id="UP000317648"/>
    </source>
</evidence>
<evidence type="ECO:0000256" key="5">
    <source>
        <dbReference type="ARBA" id="ARBA00022839"/>
    </source>
</evidence>
<name>A0A518E1C4_9BACT</name>
<dbReference type="NCBIfam" id="TIGR00644">
    <property type="entry name" value="recJ"/>
    <property type="match status" value="1"/>
</dbReference>
<dbReference type="GO" id="GO:0006281">
    <property type="term" value="P:DNA repair"/>
    <property type="evidence" value="ECO:0007669"/>
    <property type="project" value="InterPro"/>
</dbReference>
<keyword evidence="5 9" id="KW-0269">Exonuclease</keyword>
<dbReference type="EMBL" id="CP036433">
    <property type="protein sequence ID" value="QDU97864.1"/>
    <property type="molecule type" value="Genomic_DNA"/>
</dbReference>
<dbReference type="Pfam" id="PF17768">
    <property type="entry name" value="RecJ_OB"/>
    <property type="match status" value="1"/>
</dbReference>
<evidence type="ECO:0000256" key="4">
    <source>
        <dbReference type="ARBA" id="ARBA00022801"/>
    </source>
</evidence>
<evidence type="ECO:0000256" key="3">
    <source>
        <dbReference type="ARBA" id="ARBA00022722"/>
    </source>
</evidence>
<comment type="similarity">
    <text evidence="1">Belongs to the RecJ family.</text>
</comment>
<evidence type="ECO:0000256" key="1">
    <source>
        <dbReference type="ARBA" id="ARBA00005915"/>
    </source>
</evidence>
<keyword evidence="4 9" id="KW-0378">Hydrolase</keyword>
<dbReference type="InterPro" id="IPR003156">
    <property type="entry name" value="DHHA1_dom"/>
</dbReference>
<evidence type="ECO:0000259" key="6">
    <source>
        <dbReference type="Pfam" id="PF01368"/>
    </source>
</evidence>
<evidence type="ECO:0000259" key="8">
    <source>
        <dbReference type="Pfam" id="PF17768"/>
    </source>
</evidence>
<protein>
    <recommendedName>
        <fullName evidence="2">Single-stranded-DNA-specific exonuclease RecJ</fullName>
    </recommendedName>
</protein>
<dbReference type="AlphaFoldDB" id="A0A518E1C4"/>
<evidence type="ECO:0000313" key="9">
    <source>
        <dbReference type="EMBL" id="QDU97864.1"/>
    </source>
</evidence>
<accession>A0A518E1C4</accession>
<dbReference type="RefSeq" id="WP_145056632.1">
    <property type="nucleotide sequence ID" value="NZ_CP036433.1"/>
</dbReference>
<evidence type="ECO:0000256" key="2">
    <source>
        <dbReference type="ARBA" id="ARBA00019841"/>
    </source>
</evidence>
<dbReference type="GO" id="GO:0008409">
    <property type="term" value="F:5'-3' exonuclease activity"/>
    <property type="evidence" value="ECO:0007669"/>
    <property type="project" value="InterPro"/>
</dbReference>
<dbReference type="InterPro" id="IPR041122">
    <property type="entry name" value="RecJ_OB"/>
</dbReference>
<dbReference type="Pfam" id="PF02272">
    <property type="entry name" value="DHHA1"/>
    <property type="match status" value="1"/>
</dbReference>
<dbReference type="OrthoDB" id="9809852at2"/>
<proteinExistence type="inferred from homology"/>
<gene>
    <name evidence="9" type="primary">recJ</name>
    <name evidence="9" type="ORF">Pla8534_57210</name>
</gene>
<dbReference type="InterPro" id="IPR051673">
    <property type="entry name" value="SSDNA_exonuclease_RecJ"/>
</dbReference>
<dbReference type="InterPro" id="IPR001667">
    <property type="entry name" value="DDH_dom"/>
</dbReference>
<feature type="domain" description="DDH" evidence="6">
    <location>
        <begin position="79"/>
        <end position="229"/>
    </location>
</feature>
<dbReference type="Gene3D" id="3.10.310.30">
    <property type="match status" value="1"/>
</dbReference>
<dbReference type="GO" id="GO:0003676">
    <property type="term" value="F:nucleic acid binding"/>
    <property type="evidence" value="ECO:0007669"/>
    <property type="project" value="InterPro"/>
</dbReference>
<dbReference type="Gene3D" id="3.90.1640.30">
    <property type="match status" value="1"/>
</dbReference>
<feature type="domain" description="DHHA1" evidence="7">
    <location>
        <begin position="357"/>
        <end position="451"/>
    </location>
</feature>
<organism evidence="9 10">
    <name type="scientific">Lignipirellula cremea</name>
    <dbReference type="NCBI Taxonomy" id="2528010"/>
    <lineage>
        <taxon>Bacteria</taxon>
        <taxon>Pseudomonadati</taxon>
        <taxon>Planctomycetota</taxon>
        <taxon>Planctomycetia</taxon>
        <taxon>Pirellulales</taxon>
        <taxon>Pirellulaceae</taxon>
        <taxon>Lignipirellula</taxon>
    </lineage>
</organism>
<evidence type="ECO:0000259" key="7">
    <source>
        <dbReference type="Pfam" id="PF02272"/>
    </source>
</evidence>
<dbReference type="InterPro" id="IPR038763">
    <property type="entry name" value="DHH_sf"/>
</dbReference>
<sequence length="580" mass="62506">MPQRWRIHPHDQALVAAIEKSVGASPVVAQLLAARGVHNADDARIFLEAKLTGLRDPELLPGVTEAAARIDQAVRAERRIVIYGDYDCDGMTAAAILVSCLREIGANVGSFTPNRLEDGYGLNDRALEELAKRGASLVITVDCGIASVAEAATARRLGLELIITDHHQYGPELPDAAVLVHPALPGSDYPFPGLCGAGVAFKLAWAICQQASQAKKVNDKLREFLLGAIALAAVGTVADVVPLIDENRILVRHGLHSLSSRPNIGLTALMKVVELDKKPALTSDDIGFRLAPRLNAAGRFGQAALGVELLTTRSAERAEALAEYIHDLNRQRDSLEQSILLQASKQIKEEFDAENDRAFVLAGRDWHSGVIGIVAGRLAEKYHRPVVLLSLDKLGQKAASGSARAGGRLNLHDALEACSTYLVTHGGHAAAAGLSLEEANIDAFRAEFCEHVAGILTSADMGGELAIDAEAPLAQFNLPTVDQIEQQLAPFGQGNRRPLFCTRGVELAETPRRMGGGDRHLQAKFRQHGQTMRAVAFGKGDWADELAECNGPIDIAFHPVINDFRGRRVEMHLVDWRPSE</sequence>
<reference evidence="9 10" key="1">
    <citation type="submission" date="2019-02" db="EMBL/GenBank/DDBJ databases">
        <title>Deep-cultivation of Planctomycetes and their phenomic and genomic characterization uncovers novel biology.</title>
        <authorList>
            <person name="Wiegand S."/>
            <person name="Jogler M."/>
            <person name="Boedeker C."/>
            <person name="Pinto D."/>
            <person name="Vollmers J."/>
            <person name="Rivas-Marin E."/>
            <person name="Kohn T."/>
            <person name="Peeters S.H."/>
            <person name="Heuer A."/>
            <person name="Rast P."/>
            <person name="Oberbeckmann S."/>
            <person name="Bunk B."/>
            <person name="Jeske O."/>
            <person name="Meyerdierks A."/>
            <person name="Storesund J.E."/>
            <person name="Kallscheuer N."/>
            <person name="Luecker S."/>
            <person name="Lage O.M."/>
            <person name="Pohl T."/>
            <person name="Merkel B.J."/>
            <person name="Hornburger P."/>
            <person name="Mueller R.-W."/>
            <person name="Bruemmer F."/>
            <person name="Labrenz M."/>
            <person name="Spormann A.M."/>
            <person name="Op den Camp H."/>
            <person name="Overmann J."/>
            <person name="Amann R."/>
            <person name="Jetten M.S.M."/>
            <person name="Mascher T."/>
            <person name="Medema M.H."/>
            <person name="Devos D.P."/>
            <person name="Kaster A.-K."/>
            <person name="Ovreas L."/>
            <person name="Rohde M."/>
            <person name="Galperin M.Y."/>
            <person name="Jogler C."/>
        </authorList>
    </citation>
    <scope>NUCLEOTIDE SEQUENCE [LARGE SCALE GENOMIC DNA]</scope>
    <source>
        <strain evidence="9 10">Pla85_3_4</strain>
    </source>
</reference>
<keyword evidence="10" id="KW-1185">Reference proteome</keyword>
<dbReference type="PANTHER" id="PTHR30255">
    <property type="entry name" value="SINGLE-STRANDED-DNA-SPECIFIC EXONUCLEASE RECJ"/>
    <property type="match status" value="1"/>
</dbReference>